<proteinExistence type="predicted"/>
<keyword evidence="1" id="KW-0808">Transferase</keyword>
<evidence type="ECO:0000313" key="1">
    <source>
        <dbReference type="EMBL" id="OHV19695.1"/>
    </source>
</evidence>
<name>A0A1S1PFG9_9ACTN</name>
<dbReference type="RefSeq" id="WP_071067079.1">
    <property type="nucleotide sequence ID" value="NZ_MAXA01000278.1"/>
</dbReference>
<dbReference type="Pfam" id="PF09837">
    <property type="entry name" value="DUF2064"/>
    <property type="match status" value="1"/>
</dbReference>
<sequence length="218" mass="21887">MLVIAKTPVPGRVKTRLTPPYSPVQAARLAAAALADTLDAVAGACRSLGARPMVVLDGEPGPWLPPGFTVVAQATGSFDTRLAAAFDAVRGQPALLIGMDTPQIGQDELVAALLELRAGADAVLGRALDGGWWALGLRASAGGLVRGVATSTPDTGACQLARLRAAGLGVVELPVLRDVDTAADVAPVAALAPGGRFAAAVHELGLCPGVAARPAGER</sequence>
<comment type="caution">
    <text evidence="1">The sequence shown here is derived from an EMBL/GenBank/DDBJ whole genome shotgun (WGS) entry which is preliminary data.</text>
</comment>
<gene>
    <name evidence="1" type="ORF">BBK14_29125</name>
</gene>
<organism evidence="1 2">
    <name type="scientific">Parafrankia soli</name>
    <dbReference type="NCBI Taxonomy" id="2599596"/>
    <lineage>
        <taxon>Bacteria</taxon>
        <taxon>Bacillati</taxon>
        <taxon>Actinomycetota</taxon>
        <taxon>Actinomycetes</taxon>
        <taxon>Frankiales</taxon>
        <taxon>Frankiaceae</taxon>
        <taxon>Parafrankia</taxon>
    </lineage>
</organism>
<accession>A0A1S1PFG9</accession>
<dbReference type="AlphaFoldDB" id="A0A1S1PFG9"/>
<dbReference type="Proteomes" id="UP000179769">
    <property type="component" value="Unassembled WGS sequence"/>
</dbReference>
<dbReference type="InterPro" id="IPR018641">
    <property type="entry name" value="Trfase_1_rSAM/seldom-assoc"/>
</dbReference>
<dbReference type="GO" id="GO:0016740">
    <property type="term" value="F:transferase activity"/>
    <property type="evidence" value="ECO:0007669"/>
    <property type="project" value="UniProtKB-KW"/>
</dbReference>
<protein>
    <submittedName>
        <fullName evidence="1">Glycosyltransferase</fullName>
    </submittedName>
</protein>
<dbReference type="PANTHER" id="PTHR36529:SF1">
    <property type="entry name" value="GLYCOSYLTRANSFERASE"/>
    <property type="match status" value="1"/>
</dbReference>
<keyword evidence="2" id="KW-1185">Reference proteome</keyword>
<evidence type="ECO:0000313" key="2">
    <source>
        <dbReference type="Proteomes" id="UP000179769"/>
    </source>
</evidence>
<dbReference type="PANTHER" id="PTHR36529">
    <property type="entry name" value="SLL1095 PROTEIN"/>
    <property type="match status" value="1"/>
</dbReference>
<dbReference type="Gene3D" id="3.90.550.10">
    <property type="entry name" value="Spore Coat Polysaccharide Biosynthesis Protein SpsA, Chain A"/>
    <property type="match status" value="1"/>
</dbReference>
<dbReference type="SUPFAM" id="SSF53448">
    <property type="entry name" value="Nucleotide-diphospho-sugar transferases"/>
    <property type="match status" value="1"/>
</dbReference>
<dbReference type="InterPro" id="IPR029044">
    <property type="entry name" value="Nucleotide-diphossugar_trans"/>
</dbReference>
<dbReference type="EMBL" id="MAXA01000278">
    <property type="protein sequence ID" value="OHV19695.1"/>
    <property type="molecule type" value="Genomic_DNA"/>
</dbReference>
<reference evidence="2" key="1">
    <citation type="submission" date="2016-07" db="EMBL/GenBank/DDBJ databases">
        <title>Frankia sp. NRRL B-16219 Genome sequencing.</title>
        <authorList>
            <person name="Ghodhbane-Gtari F."/>
            <person name="Swanson E."/>
            <person name="Gueddou A."/>
            <person name="Louati M."/>
            <person name="Nouioui I."/>
            <person name="Hezbri K."/>
            <person name="Abebe-Akele F."/>
            <person name="Simpson S."/>
            <person name="Morris K."/>
            <person name="Thomas K."/>
            <person name="Gtari M."/>
            <person name="Tisa L.S."/>
        </authorList>
    </citation>
    <scope>NUCLEOTIDE SEQUENCE [LARGE SCALE GENOMIC DNA]</scope>
    <source>
        <strain evidence="2">NRRL B-16219</strain>
    </source>
</reference>